<name>A0ABW1CAS4_9ACTN</name>
<dbReference type="PANTHER" id="PTHR46865">
    <property type="entry name" value="OXIDOREDUCTASE-RELATED"/>
    <property type="match status" value="1"/>
</dbReference>
<dbReference type="EMBL" id="JBHSNW010000046">
    <property type="protein sequence ID" value="MFC5822030.1"/>
    <property type="molecule type" value="Genomic_DNA"/>
</dbReference>
<dbReference type="Proteomes" id="UP001596096">
    <property type="component" value="Unassembled WGS sequence"/>
</dbReference>
<dbReference type="PANTHER" id="PTHR46865:SF2">
    <property type="entry name" value="MONOOXYGENASE"/>
    <property type="match status" value="1"/>
</dbReference>
<evidence type="ECO:0000313" key="1">
    <source>
        <dbReference type="EMBL" id="MFC5822030.1"/>
    </source>
</evidence>
<dbReference type="RefSeq" id="WP_219551643.1">
    <property type="nucleotide sequence ID" value="NZ_JAHKRN010000078.1"/>
</dbReference>
<gene>
    <name evidence="1" type="ORF">ACFPUY_43705</name>
</gene>
<sequence length="136" mass="14459">MRGAKDLFFEANAQVEMHRWFPGRVVLLGDAGYCAAPAPASGRGASQALIGAYIVAGELAAGGGHARAFAACERETRGFVAEHQHLGREGADQFFLGTPPQEGLDRTTAARPHLMRLKDYVPGFAAERPSPGRAAR</sequence>
<evidence type="ECO:0008006" key="3">
    <source>
        <dbReference type="Google" id="ProtNLM"/>
    </source>
</evidence>
<keyword evidence="2" id="KW-1185">Reference proteome</keyword>
<evidence type="ECO:0000313" key="2">
    <source>
        <dbReference type="Proteomes" id="UP001596096"/>
    </source>
</evidence>
<dbReference type="InterPro" id="IPR051704">
    <property type="entry name" value="FAD_aromatic-hydroxylase"/>
</dbReference>
<accession>A0ABW1CAS4</accession>
<proteinExistence type="predicted"/>
<reference evidence="2" key="1">
    <citation type="journal article" date="2019" name="Int. J. Syst. Evol. Microbiol.">
        <title>The Global Catalogue of Microorganisms (GCM) 10K type strain sequencing project: providing services to taxonomists for standard genome sequencing and annotation.</title>
        <authorList>
            <consortium name="The Broad Institute Genomics Platform"/>
            <consortium name="The Broad Institute Genome Sequencing Center for Infectious Disease"/>
            <person name="Wu L."/>
            <person name="Ma J."/>
        </authorList>
    </citation>
    <scope>NUCLEOTIDE SEQUENCE [LARGE SCALE GENOMIC DNA]</scope>
    <source>
        <strain evidence="2">CGMCC 4.7106</strain>
    </source>
</reference>
<comment type="caution">
    <text evidence="1">The sequence shown here is derived from an EMBL/GenBank/DDBJ whole genome shotgun (WGS) entry which is preliminary data.</text>
</comment>
<protein>
    <recommendedName>
        <fullName evidence="3">FAD-binding domain-containing protein</fullName>
    </recommendedName>
</protein>
<organism evidence="1 2">
    <name type="scientific">Nonomuraea harbinensis</name>
    <dbReference type="NCBI Taxonomy" id="1286938"/>
    <lineage>
        <taxon>Bacteria</taxon>
        <taxon>Bacillati</taxon>
        <taxon>Actinomycetota</taxon>
        <taxon>Actinomycetes</taxon>
        <taxon>Streptosporangiales</taxon>
        <taxon>Streptosporangiaceae</taxon>
        <taxon>Nonomuraea</taxon>
    </lineage>
</organism>